<dbReference type="PIRSF" id="PIRSF006806">
    <property type="entry name" value="FTHF_cligase"/>
    <property type="match status" value="1"/>
</dbReference>
<keyword evidence="6" id="KW-0436">Ligase</keyword>
<feature type="binding site" evidence="4">
    <location>
        <position position="50"/>
    </location>
    <ligand>
        <name>substrate</name>
    </ligand>
</feature>
<dbReference type="GO" id="GO:0035999">
    <property type="term" value="P:tetrahydrofolate interconversion"/>
    <property type="evidence" value="ECO:0007669"/>
    <property type="project" value="TreeGrafter"/>
</dbReference>
<feature type="binding site" evidence="4">
    <location>
        <begin position="134"/>
        <end position="142"/>
    </location>
    <ligand>
        <name>ATP</name>
        <dbReference type="ChEBI" id="CHEBI:30616"/>
    </ligand>
</feature>
<dbReference type="GO" id="GO:0030272">
    <property type="term" value="F:5-formyltetrahydrofolate cyclo-ligase activity"/>
    <property type="evidence" value="ECO:0007669"/>
    <property type="project" value="UniProtKB-EC"/>
</dbReference>
<dbReference type="Gene3D" id="3.40.50.10420">
    <property type="entry name" value="NagB/RpiA/CoA transferase-like"/>
    <property type="match status" value="1"/>
</dbReference>
<evidence type="ECO:0000256" key="4">
    <source>
        <dbReference type="PIRSR" id="PIRSR006806-1"/>
    </source>
</evidence>
<dbReference type="GO" id="GO:0046872">
    <property type="term" value="F:metal ion binding"/>
    <property type="evidence" value="ECO:0007669"/>
    <property type="project" value="UniProtKB-KW"/>
</dbReference>
<keyword evidence="2 4" id="KW-0547">Nucleotide-binding</keyword>
<comment type="cofactor">
    <cofactor evidence="5">
        <name>Mg(2+)</name>
        <dbReference type="ChEBI" id="CHEBI:18420"/>
    </cofactor>
</comment>
<dbReference type="NCBIfam" id="TIGR02727">
    <property type="entry name" value="MTHFS_bact"/>
    <property type="match status" value="1"/>
</dbReference>
<dbReference type="EC" id="6.3.3.2" evidence="5"/>
<evidence type="ECO:0000256" key="3">
    <source>
        <dbReference type="ARBA" id="ARBA00022840"/>
    </source>
</evidence>
<proteinExistence type="inferred from homology"/>
<accession>A0A514LD90</accession>
<evidence type="ECO:0000256" key="2">
    <source>
        <dbReference type="ARBA" id="ARBA00022741"/>
    </source>
</evidence>
<keyword evidence="3 4" id="KW-0067">ATP-binding</keyword>
<dbReference type="RefSeq" id="WP_142086356.1">
    <property type="nucleotide sequence ID" value="NZ_CP035485.1"/>
</dbReference>
<gene>
    <name evidence="6" type="ORF">EPH95_00400</name>
</gene>
<dbReference type="Proteomes" id="UP000319756">
    <property type="component" value="Chromosome"/>
</dbReference>
<dbReference type="InterPro" id="IPR037171">
    <property type="entry name" value="NagB/RpiA_transferase-like"/>
</dbReference>
<dbReference type="AlphaFoldDB" id="A0A514LD90"/>
<comment type="similarity">
    <text evidence="1 5">Belongs to the 5-formyltetrahydrofolate cyclo-ligase family.</text>
</comment>
<dbReference type="InterPro" id="IPR024185">
    <property type="entry name" value="FTHF_cligase-like_sf"/>
</dbReference>
<dbReference type="OrthoDB" id="9801938at2"/>
<comment type="catalytic activity">
    <reaction evidence="5">
        <text>(6S)-5-formyl-5,6,7,8-tetrahydrofolate + ATP = (6R)-5,10-methenyltetrahydrofolate + ADP + phosphate</text>
        <dbReference type="Rhea" id="RHEA:10488"/>
        <dbReference type="ChEBI" id="CHEBI:30616"/>
        <dbReference type="ChEBI" id="CHEBI:43474"/>
        <dbReference type="ChEBI" id="CHEBI:57455"/>
        <dbReference type="ChEBI" id="CHEBI:57457"/>
        <dbReference type="ChEBI" id="CHEBI:456216"/>
        <dbReference type="EC" id="6.3.3.2"/>
    </reaction>
</comment>
<evidence type="ECO:0000256" key="1">
    <source>
        <dbReference type="ARBA" id="ARBA00010638"/>
    </source>
</evidence>
<evidence type="ECO:0000256" key="5">
    <source>
        <dbReference type="RuleBase" id="RU361279"/>
    </source>
</evidence>
<dbReference type="PANTHER" id="PTHR23407">
    <property type="entry name" value="ATPASE INHIBITOR/5-FORMYLTETRAHYDROFOLATE CYCLO-LIGASE"/>
    <property type="match status" value="1"/>
</dbReference>
<reference evidence="7" key="1">
    <citation type="submission" date="2019-01" db="EMBL/GenBank/DDBJ databases">
        <title>Genomic analysis of Salicibibacter sp. NKC3-5.</title>
        <authorList>
            <person name="Oh Y.J."/>
        </authorList>
    </citation>
    <scope>NUCLEOTIDE SEQUENCE [LARGE SCALE GENOMIC DNA]</scope>
    <source>
        <strain evidence="7">NKC3-5</strain>
    </source>
</reference>
<feature type="binding site" evidence="4">
    <location>
        <position position="55"/>
    </location>
    <ligand>
        <name>substrate</name>
    </ligand>
</feature>
<dbReference type="KEGG" id="sale:EPH95_00400"/>
<dbReference type="GO" id="GO:0009396">
    <property type="term" value="P:folic acid-containing compound biosynthetic process"/>
    <property type="evidence" value="ECO:0007669"/>
    <property type="project" value="TreeGrafter"/>
</dbReference>
<evidence type="ECO:0000313" key="6">
    <source>
        <dbReference type="EMBL" id="QDI89822.1"/>
    </source>
</evidence>
<feature type="binding site" evidence="4">
    <location>
        <begin position="4"/>
        <end position="8"/>
    </location>
    <ligand>
        <name>ATP</name>
        <dbReference type="ChEBI" id="CHEBI:30616"/>
    </ligand>
</feature>
<dbReference type="PANTHER" id="PTHR23407:SF1">
    <property type="entry name" value="5-FORMYLTETRAHYDROFOLATE CYCLO-LIGASE"/>
    <property type="match status" value="1"/>
</dbReference>
<protein>
    <recommendedName>
        <fullName evidence="5">5-formyltetrahydrofolate cyclo-ligase</fullName>
        <ecNumber evidence="5">6.3.3.2</ecNumber>
    </recommendedName>
</protein>
<dbReference type="SUPFAM" id="SSF100950">
    <property type="entry name" value="NagB/RpiA/CoA transferase-like"/>
    <property type="match status" value="1"/>
</dbReference>
<evidence type="ECO:0000313" key="7">
    <source>
        <dbReference type="Proteomes" id="UP000319756"/>
    </source>
</evidence>
<keyword evidence="5" id="KW-0460">Magnesium</keyword>
<dbReference type="GO" id="GO:0005524">
    <property type="term" value="F:ATP binding"/>
    <property type="evidence" value="ECO:0007669"/>
    <property type="project" value="UniProtKB-KW"/>
</dbReference>
<keyword evidence="7" id="KW-1185">Reference proteome</keyword>
<dbReference type="EMBL" id="CP035485">
    <property type="protein sequence ID" value="QDI89822.1"/>
    <property type="molecule type" value="Genomic_DNA"/>
</dbReference>
<dbReference type="InterPro" id="IPR002698">
    <property type="entry name" value="FTHF_cligase"/>
</dbReference>
<name>A0A514LD90_9BACI</name>
<dbReference type="Pfam" id="PF01812">
    <property type="entry name" value="5-FTHF_cyc-lig"/>
    <property type="match status" value="1"/>
</dbReference>
<sequence length="183" mass="21228">MMNKKEIRVYVREQFSMLASEEREKRGREIHGELFGQSFWKQARIVAVTVDTYQEIPTRPIIEKAWREGKTIVVPKVDRERHQLDFYTLTSFLHLENGNHGLQEPMPSKCEQIAKENIDFVIVPGLAFNRAGYRIGFGGGYYDRFLENYQGKTAALAFSFQLFPSLPIETHDLPVHHLVTEQA</sequence>
<organism evidence="6 7">
    <name type="scientific">Salicibibacter halophilus</name>
    <dbReference type="NCBI Taxonomy" id="2502791"/>
    <lineage>
        <taxon>Bacteria</taxon>
        <taxon>Bacillati</taxon>
        <taxon>Bacillota</taxon>
        <taxon>Bacilli</taxon>
        <taxon>Bacillales</taxon>
        <taxon>Bacillaceae</taxon>
        <taxon>Salicibibacter</taxon>
    </lineage>
</organism>
<keyword evidence="5" id="KW-0479">Metal-binding</keyword>